<evidence type="ECO:0000313" key="1">
    <source>
        <dbReference type="EMBL" id="HJA86234.1"/>
    </source>
</evidence>
<proteinExistence type="predicted"/>
<gene>
    <name evidence="1" type="ORF">H9950_08620</name>
</gene>
<dbReference type="Proteomes" id="UP000823862">
    <property type="component" value="Unassembled WGS sequence"/>
</dbReference>
<dbReference type="EMBL" id="DWZI01000043">
    <property type="protein sequence ID" value="HJA86234.1"/>
    <property type="molecule type" value="Genomic_DNA"/>
</dbReference>
<evidence type="ECO:0008006" key="3">
    <source>
        <dbReference type="Google" id="ProtNLM"/>
    </source>
</evidence>
<reference evidence="1" key="1">
    <citation type="journal article" date="2021" name="PeerJ">
        <title>Extensive microbial diversity within the chicken gut microbiome revealed by metagenomics and culture.</title>
        <authorList>
            <person name="Gilroy R."/>
            <person name="Ravi A."/>
            <person name="Getino M."/>
            <person name="Pursley I."/>
            <person name="Horton D.L."/>
            <person name="Alikhan N.F."/>
            <person name="Baker D."/>
            <person name="Gharbi K."/>
            <person name="Hall N."/>
            <person name="Watson M."/>
            <person name="Adriaenssens E.M."/>
            <person name="Foster-Nyarko E."/>
            <person name="Jarju S."/>
            <person name="Secka A."/>
            <person name="Antonio M."/>
            <person name="Oren A."/>
            <person name="Chaudhuri R.R."/>
            <person name="La Ragione R."/>
            <person name="Hildebrand F."/>
            <person name="Pallen M.J."/>
        </authorList>
    </citation>
    <scope>NUCLEOTIDE SEQUENCE</scope>
    <source>
        <strain evidence="1">ChiHjej12B11-9795</strain>
    </source>
</reference>
<reference evidence="1" key="2">
    <citation type="submission" date="2021-04" db="EMBL/GenBank/DDBJ databases">
        <authorList>
            <person name="Gilroy R."/>
        </authorList>
    </citation>
    <scope>NUCLEOTIDE SEQUENCE</scope>
    <source>
        <strain evidence="1">ChiHjej12B11-9795</strain>
    </source>
</reference>
<sequence length="372" mass="41606">MYGIGELSASDGGRLSGMGNVGIALNRTGFQNTLNPAAITKMDTTCFTFDVGAAAAYARYSYLSDHSSSLTANPNRISLGFRAMPRWYIMLGAAPYSSVGYFIRTEEVIEGMPTSSLTSTFQGEGGLYRCYWTNAVRLTQQLSVGINMGIVMGTTTQSETQENATVKYRSKKRAFYTDFGLHYEVQSDPEGMLWSAGAVFAPSLPLAHDNTLTYENSSIDEELEKTYHEQQQYLPMHIGLGIAVQSPKWLLTADYNYTDWSRNSPSDTGFDYENQHKINIGSSYTLHPRRPRSTELMLGVGFGNSYISMKNQKMNYLEVSAGVSLPIRYSYLSLGATWRRQMNPDSHVMQECRWSINLNLTFGERISKSKLQ</sequence>
<protein>
    <recommendedName>
        <fullName evidence="3">Outer membrane protein transport protein (OMPP1/FadL/TodX)</fullName>
    </recommendedName>
</protein>
<dbReference type="SUPFAM" id="SSF56935">
    <property type="entry name" value="Porins"/>
    <property type="match status" value="1"/>
</dbReference>
<dbReference type="Gene3D" id="2.40.160.60">
    <property type="entry name" value="Outer membrane protein transport protein (OMPP1/FadL/TodX)"/>
    <property type="match status" value="1"/>
</dbReference>
<comment type="caution">
    <text evidence="1">The sequence shown here is derived from an EMBL/GenBank/DDBJ whole genome shotgun (WGS) entry which is preliminary data.</text>
</comment>
<accession>A0A9D2HXE9</accession>
<organism evidence="1 2">
    <name type="scientific">Candidatus Bacteroides avicola</name>
    <dbReference type="NCBI Taxonomy" id="2838468"/>
    <lineage>
        <taxon>Bacteria</taxon>
        <taxon>Pseudomonadati</taxon>
        <taxon>Bacteroidota</taxon>
        <taxon>Bacteroidia</taxon>
        <taxon>Bacteroidales</taxon>
        <taxon>Bacteroidaceae</taxon>
        <taxon>Bacteroides</taxon>
    </lineage>
</organism>
<evidence type="ECO:0000313" key="2">
    <source>
        <dbReference type="Proteomes" id="UP000823862"/>
    </source>
</evidence>
<dbReference type="AlphaFoldDB" id="A0A9D2HXE9"/>
<name>A0A9D2HXE9_9BACE</name>